<dbReference type="InterPro" id="IPR009057">
    <property type="entry name" value="Homeodomain-like_sf"/>
</dbReference>
<protein>
    <submittedName>
        <fullName evidence="5">AraC-like DNA-binding protein</fullName>
    </submittedName>
</protein>
<dbReference type="PROSITE" id="PS00041">
    <property type="entry name" value="HTH_ARAC_FAMILY_1"/>
    <property type="match status" value="1"/>
</dbReference>
<dbReference type="Pfam" id="PF12833">
    <property type="entry name" value="HTH_18"/>
    <property type="match status" value="1"/>
</dbReference>
<name>A0A5S5DWE8_9FLAO</name>
<gene>
    <name evidence="5" type="ORF">C7447_101663</name>
</gene>
<feature type="domain" description="HTH araC/xylS-type" evidence="4">
    <location>
        <begin position="230"/>
        <end position="328"/>
    </location>
</feature>
<organism evidence="5 6">
    <name type="scientific">Tenacibaculum adriaticum</name>
    <dbReference type="NCBI Taxonomy" id="413713"/>
    <lineage>
        <taxon>Bacteria</taxon>
        <taxon>Pseudomonadati</taxon>
        <taxon>Bacteroidota</taxon>
        <taxon>Flavobacteriia</taxon>
        <taxon>Flavobacteriales</taxon>
        <taxon>Flavobacteriaceae</taxon>
        <taxon>Tenacibaculum</taxon>
    </lineage>
</organism>
<dbReference type="GO" id="GO:0003700">
    <property type="term" value="F:DNA-binding transcription factor activity"/>
    <property type="evidence" value="ECO:0007669"/>
    <property type="project" value="InterPro"/>
</dbReference>
<dbReference type="PANTHER" id="PTHR47893:SF1">
    <property type="entry name" value="REGULATORY PROTEIN PCHR"/>
    <property type="match status" value="1"/>
</dbReference>
<dbReference type="GO" id="GO:0043565">
    <property type="term" value="F:sequence-specific DNA binding"/>
    <property type="evidence" value="ECO:0007669"/>
    <property type="project" value="InterPro"/>
</dbReference>
<dbReference type="InterPro" id="IPR053142">
    <property type="entry name" value="PchR_regulatory_protein"/>
</dbReference>
<evidence type="ECO:0000313" key="5">
    <source>
        <dbReference type="EMBL" id="TYQ00055.1"/>
    </source>
</evidence>
<comment type="caution">
    <text evidence="5">The sequence shown here is derived from an EMBL/GenBank/DDBJ whole genome shotgun (WGS) entry which is preliminary data.</text>
</comment>
<sequence length="328" mass="38625">MKTVLKSSIFKDKILVKYFNQDFEVDSFKENTIKLNNSGEIGTVREIQLNGIRIVHRNIKTSNYKINVSHDFPFFKLQFEIEGSSHYKPFNKSGVEVYIPGGYYNLFYLPEVNGELTYKTNYRKTLEILFTENYIKKIIGDDYKKDLKKFGNSIHEKRDFLMWKKSQPITDELNVHIEEIINCEYSENLKRAYLQAKINELLIFLLEKTNESHLENRNEELTKEDYNNILKVEHYIKSNLEKSLTIPKLAIIAGINTSKLKHDFKIVFSITIFKFITKLRMEKAKKLIIDGDYTVSEAAYKVGYKHSQHFTVAFKKLYGYLPSKMIKN</sequence>
<evidence type="ECO:0000256" key="3">
    <source>
        <dbReference type="ARBA" id="ARBA00023163"/>
    </source>
</evidence>
<dbReference type="PANTHER" id="PTHR47893">
    <property type="entry name" value="REGULATORY PROTEIN PCHR"/>
    <property type="match status" value="1"/>
</dbReference>
<reference evidence="5 6" key="1">
    <citation type="submission" date="2019-07" db="EMBL/GenBank/DDBJ databases">
        <title>Genomic Encyclopedia of Type Strains, Phase IV (KMG-IV): sequencing the most valuable type-strain genomes for metagenomic binning, comparative biology and taxonomic classification.</title>
        <authorList>
            <person name="Goeker M."/>
        </authorList>
    </citation>
    <scope>NUCLEOTIDE SEQUENCE [LARGE SCALE GENOMIC DNA]</scope>
    <source>
        <strain evidence="5 6">DSM 18961</strain>
    </source>
</reference>
<dbReference type="OrthoDB" id="5492415at2"/>
<dbReference type="Gene3D" id="1.10.10.60">
    <property type="entry name" value="Homeodomain-like"/>
    <property type="match status" value="1"/>
</dbReference>
<dbReference type="InterPro" id="IPR018062">
    <property type="entry name" value="HTH_AraC-typ_CS"/>
</dbReference>
<dbReference type="SMART" id="SM00342">
    <property type="entry name" value="HTH_ARAC"/>
    <property type="match status" value="1"/>
</dbReference>
<dbReference type="PROSITE" id="PS01124">
    <property type="entry name" value="HTH_ARAC_FAMILY_2"/>
    <property type="match status" value="1"/>
</dbReference>
<keyword evidence="3" id="KW-0804">Transcription</keyword>
<evidence type="ECO:0000259" key="4">
    <source>
        <dbReference type="PROSITE" id="PS01124"/>
    </source>
</evidence>
<proteinExistence type="predicted"/>
<keyword evidence="2 5" id="KW-0238">DNA-binding</keyword>
<dbReference type="Proteomes" id="UP000323136">
    <property type="component" value="Unassembled WGS sequence"/>
</dbReference>
<dbReference type="AlphaFoldDB" id="A0A5S5DWE8"/>
<evidence type="ECO:0000256" key="2">
    <source>
        <dbReference type="ARBA" id="ARBA00023125"/>
    </source>
</evidence>
<evidence type="ECO:0000313" key="6">
    <source>
        <dbReference type="Proteomes" id="UP000323136"/>
    </source>
</evidence>
<dbReference type="EMBL" id="VNIA01000001">
    <property type="protein sequence ID" value="TYQ00055.1"/>
    <property type="molecule type" value="Genomic_DNA"/>
</dbReference>
<evidence type="ECO:0000256" key="1">
    <source>
        <dbReference type="ARBA" id="ARBA00023015"/>
    </source>
</evidence>
<keyword evidence="6" id="KW-1185">Reference proteome</keyword>
<dbReference type="RefSeq" id="WP_148868741.1">
    <property type="nucleotide sequence ID" value="NZ_VNIA01000001.1"/>
</dbReference>
<accession>A0A5S5DWE8</accession>
<dbReference type="SUPFAM" id="SSF46689">
    <property type="entry name" value="Homeodomain-like"/>
    <property type="match status" value="1"/>
</dbReference>
<dbReference type="InterPro" id="IPR018060">
    <property type="entry name" value="HTH_AraC"/>
</dbReference>
<keyword evidence="1" id="KW-0805">Transcription regulation</keyword>